<keyword evidence="10" id="KW-0443">Lipid metabolism</keyword>
<reference evidence="15 17" key="2">
    <citation type="journal article" date="2018" name="Plant J.">
        <title>The Physcomitrella patens chromosome-scale assembly reveals moss genome structure and evolution.</title>
        <authorList>
            <person name="Lang D."/>
            <person name="Ullrich K.K."/>
            <person name="Murat F."/>
            <person name="Fuchs J."/>
            <person name="Jenkins J."/>
            <person name="Haas F.B."/>
            <person name="Piednoel M."/>
            <person name="Gundlach H."/>
            <person name="Van Bel M."/>
            <person name="Meyberg R."/>
            <person name="Vives C."/>
            <person name="Morata J."/>
            <person name="Symeonidi A."/>
            <person name="Hiss M."/>
            <person name="Muchero W."/>
            <person name="Kamisugi Y."/>
            <person name="Saleh O."/>
            <person name="Blanc G."/>
            <person name="Decker E.L."/>
            <person name="van Gessel N."/>
            <person name="Grimwood J."/>
            <person name="Hayes R.D."/>
            <person name="Graham S.W."/>
            <person name="Gunter L.E."/>
            <person name="McDaniel S.F."/>
            <person name="Hoernstein S.N.W."/>
            <person name="Larsson A."/>
            <person name="Li F.W."/>
            <person name="Perroud P.F."/>
            <person name="Phillips J."/>
            <person name="Ranjan P."/>
            <person name="Rokshar D.S."/>
            <person name="Rothfels C.J."/>
            <person name="Schneider L."/>
            <person name="Shu S."/>
            <person name="Stevenson D.W."/>
            <person name="Thummler F."/>
            <person name="Tillich M."/>
            <person name="Villarreal Aguilar J.C."/>
            <person name="Widiez T."/>
            <person name="Wong G.K."/>
            <person name="Wymore A."/>
            <person name="Zhang Y."/>
            <person name="Zimmer A.D."/>
            <person name="Quatrano R.S."/>
            <person name="Mayer K.F.X."/>
            <person name="Goodstein D."/>
            <person name="Casacuberta J.M."/>
            <person name="Vandepoele K."/>
            <person name="Reski R."/>
            <person name="Cuming A.C."/>
            <person name="Tuskan G.A."/>
            <person name="Maumus F."/>
            <person name="Salse J."/>
            <person name="Schmutz J."/>
            <person name="Rensing S.A."/>
        </authorList>
    </citation>
    <scope>NUCLEOTIDE SEQUENCE [LARGE SCALE GENOMIC DNA]</scope>
    <source>
        <strain evidence="16 17">cv. Gransden 2004</strain>
    </source>
</reference>
<evidence type="ECO:0000256" key="6">
    <source>
        <dbReference type="ARBA" id="ARBA00022832"/>
    </source>
</evidence>
<dbReference type="GO" id="GO:0016702">
    <property type="term" value="F:oxidoreductase activity, acting on single donors with incorporation of molecular oxygen, incorporation of two atoms of oxygen"/>
    <property type="evidence" value="ECO:0000318"/>
    <property type="project" value="GO_Central"/>
</dbReference>
<dbReference type="PRINTS" id="PR00087">
    <property type="entry name" value="LIPOXYGENASE"/>
</dbReference>
<dbReference type="EnsemblPlants" id="Pp3c7_26600V3.2">
    <property type="protein sequence ID" value="Pp3c7_26600V3.2"/>
    <property type="gene ID" value="Pp3c7_26600"/>
</dbReference>
<dbReference type="InterPro" id="IPR001024">
    <property type="entry name" value="PLAT/LH2_dom"/>
</dbReference>
<accession>A0A2K1KD67</accession>
<dbReference type="InterPro" id="IPR036226">
    <property type="entry name" value="LipOase_C_sf"/>
</dbReference>
<dbReference type="GO" id="GO:0046872">
    <property type="term" value="F:metal ion binding"/>
    <property type="evidence" value="ECO:0007669"/>
    <property type="project" value="UniProtKB-KW"/>
</dbReference>
<dbReference type="GO" id="GO:0006633">
    <property type="term" value="P:fatty acid biosynthetic process"/>
    <property type="evidence" value="ECO:0007669"/>
    <property type="project" value="UniProtKB-KW"/>
</dbReference>
<protein>
    <recommendedName>
        <fullName evidence="14">Lipoxygenase domain-containing protein</fullName>
    </recommendedName>
</protein>
<name>A0A2K1KD67_PHYPA</name>
<feature type="region of interest" description="Disordered" evidence="13">
    <location>
        <begin position="858"/>
        <end position="880"/>
    </location>
</feature>
<dbReference type="Gene3D" id="4.10.375.10">
    <property type="entry name" value="Lipoxygenase-1, Domain 2"/>
    <property type="match status" value="1"/>
</dbReference>
<evidence type="ECO:0000256" key="1">
    <source>
        <dbReference type="ARBA" id="ARBA00001962"/>
    </source>
</evidence>
<evidence type="ECO:0000256" key="4">
    <source>
        <dbReference type="ARBA" id="ARBA00022723"/>
    </source>
</evidence>
<dbReference type="SUPFAM" id="SSF48484">
    <property type="entry name" value="Lipoxigenase"/>
    <property type="match status" value="1"/>
</dbReference>
<keyword evidence="8 12" id="KW-0560">Oxidoreductase</keyword>
<dbReference type="AlphaFoldDB" id="A0A2K1KD67"/>
<keyword evidence="11" id="KW-0275">Fatty acid biosynthesis</keyword>
<evidence type="ECO:0000256" key="2">
    <source>
        <dbReference type="ARBA" id="ARBA00009419"/>
    </source>
</evidence>
<dbReference type="Pfam" id="PF00305">
    <property type="entry name" value="Lipoxygenase"/>
    <property type="match status" value="1"/>
</dbReference>
<dbReference type="PaxDb" id="3218-PP1S97_253V6.1"/>
<dbReference type="PROSITE" id="PS00711">
    <property type="entry name" value="LIPOXYGENASE_1"/>
    <property type="match status" value="1"/>
</dbReference>
<comment type="similarity">
    <text evidence="2 12">Belongs to the lipoxygenase family.</text>
</comment>
<dbReference type="STRING" id="3218.A0A2K1KD67"/>
<keyword evidence="3" id="KW-0444">Lipid biosynthesis</keyword>
<dbReference type="Pfam" id="PF01477">
    <property type="entry name" value="PLAT"/>
    <property type="match status" value="1"/>
</dbReference>
<dbReference type="Gene3D" id="1.20.245.10">
    <property type="entry name" value="Lipoxygenase-1, Domain 5"/>
    <property type="match status" value="1"/>
</dbReference>
<evidence type="ECO:0000256" key="10">
    <source>
        <dbReference type="ARBA" id="ARBA00023098"/>
    </source>
</evidence>
<evidence type="ECO:0000256" key="7">
    <source>
        <dbReference type="ARBA" id="ARBA00022964"/>
    </source>
</evidence>
<reference evidence="16" key="3">
    <citation type="submission" date="2020-12" db="UniProtKB">
        <authorList>
            <consortium name="EnsemblPlants"/>
        </authorList>
    </citation>
    <scope>IDENTIFICATION</scope>
</reference>
<proteinExistence type="inferred from homology"/>
<evidence type="ECO:0000256" key="13">
    <source>
        <dbReference type="SAM" id="MobiDB-lite"/>
    </source>
</evidence>
<keyword evidence="4 12" id="KW-0479">Metal-binding</keyword>
<dbReference type="GO" id="GO:0031408">
    <property type="term" value="P:oxylipin biosynthetic process"/>
    <property type="evidence" value="ECO:0007669"/>
    <property type="project" value="UniProtKB-KW"/>
</dbReference>
<dbReference type="Gramene" id="Pp3c7_26600V3.1">
    <property type="protein sequence ID" value="Pp3c7_26600V3.1"/>
    <property type="gene ID" value="Pp3c7_26600"/>
</dbReference>
<evidence type="ECO:0000256" key="5">
    <source>
        <dbReference type="ARBA" id="ARBA00022767"/>
    </source>
</evidence>
<dbReference type="Gene3D" id="2.60.60.20">
    <property type="entry name" value="PLAT/LH2 domain"/>
    <property type="match status" value="1"/>
</dbReference>
<evidence type="ECO:0000256" key="11">
    <source>
        <dbReference type="ARBA" id="ARBA00023160"/>
    </source>
</evidence>
<keyword evidence="9 12" id="KW-0408">Iron</keyword>
<evidence type="ECO:0000313" key="15">
    <source>
        <dbReference type="EMBL" id="PNR51725.1"/>
    </source>
</evidence>
<gene>
    <name evidence="16" type="primary">LOC112284555</name>
    <name evidence="15" type="ORF">PHYPA_010913</name>
</gene>
<dbReference type="PRINTS" id="PR00468">
    <property type="entry name" value="PLTLPOXGNASE"/>
</dbReference>
<dbReference type="OMA" id="HAIHEEY"/>
<keyword evidence="6" id="KW-0276">Fatty acid metabolism</keyword>
<dbReference type="Gramene" id="Pp3c7_26600V3.2">
    <property type="protein sequence ID" value="Pp3c7_26600V3.2"/>
    <property type="gene ID" value="Pp3c7_26600"/>
</dbReference>
<dbReference type="PROSITE" id="PS51393">
    <property type="entry name" value="LIPOXYGENASE_3"/>
    <property type="match status" value="1"/>
</dbReference>
<dbReference type="OrthoDB" id="407298at2759"/>
<evidence type="ECO:0000256" key="9">
    <source>
        <dbReference type="ARBA" id="ARBA00023004"/>
    </source>
</evidence>
<dbReference type="Gene3D" id="3.10.450.60">
    <property type="match status" value="1"/>
</dbReference>
<dbReference type="InterPro" id="IPR000907">
    <property type="entry name" value="LipOase"/>
</dbReference>
<evidence type="ECO:0000256" key="8">
    <source>
        <dbReference type="ARBA" id="ARBA00023002"/>
    </source>
</evidence>
<comment type="cofactor">
    <cofactor evidence="1 12">
        <name>Fe cation</name>
        <dbReference type="ChEBI" id="CHEBI:24875"/>
    </cofactor>
</comment>
<dbReference type="EMBL" id="ABEU02000007">
    <property type="protein sequence ID" value="PNR51725.1"/>
    <property type="molecule type" value="Genomic_DNA"/>
</dbReference>
<dbReference type="InterPro" id="IPR020833">
    <property type="entry name" value="LipOase_Fe_BS"/>
</dbReference>
<dbReference type="FunFam" id="1.20.245.10:FF:000002">
    <property type="entry name" value="Lipoxygenase"/>
    <property type="match status" value="1"/>
</dbReference>
<evidence type="ECO:0000256" key="3">
    <source>
        <dbReference type="ARBA" id="ARBA00022516"/>
    </source>
</evidence>
<reference evidence="15 17" key="1">
    <citation type="journal article" date="2008" name="Science">
        <title>The Physcomitrella genome reveals evolutionary insights into the conquest of land by plants.</title>
        <authorList>
            <person name="Rensing S."/>
            <person name="Lang D."/>
            <person name="Zimmer A."/>
            <person name="Terry A."/>
            <person name="Salamov A."/>
            <person name="Shapiro H."/>
            <person name="Nishiyama T."/>
            <person name="Perroud P.-F."/>
            <person name="Lindquist E."/>
            <person name="Kamisugi Y."/>
            <person name="Tanahashi T."/>
            <person name="Sakakibara K."/>
            <person name="Fujita T."/>
            <person name="Oishi K."/>
            <person name="Shin-I T."/>
            <person name="Kuroki Y."/>
            <person name="Toyoda A."/>
            <person name="Suzuki Y."/>
            <person name="Hashimoto A."/>
            <person name="Yamaguchi K."/>
            <person name="Sugano A."/>
            <person name="Kohara Y."/>
            <person name="Fujiyama A."/>
            <person name="Anterola A."/>
            <person name="Aoki S."/>
            <person name="Ashton N."/>
            <person name="Barbazuk W.B."/>
            <person name="Barker E."/>
            <person name="Bennetzen J."/>
            <person name="Bezanilla M."/>
            <person name="Blankenship R."/>
            <person name="Cho S.H."/>
            <person name="Dutcher S."/>
            <person name="Estelle M."/>
            <person name="Fawcett J.A."/>
            <person name="Gundlach H."/>
            <person name="Hanada K."/>
            <person name="Heyl A."/>
            <person name="Hicks K.A."/>
            <person name="Hugh J."/>
            <person name="Lohr M."/>
            <person name="Mayer K."/>
            <person name="Melkozernov A."/>
            <person name="Murata T."/>
            <person name="Nelson D."/>
            <person name="Pils B."/>
            <person name="Prigge M."/>
            <person name="Reiss B."/>
            <person name="Renner T."/>
            <person name="Rombauts S."/>
            <person name="Rushton P."/>
            <person name="Sanderfoot A."/>
            <person name="Schween G."/>
            <person name="Shiu S.-H."/>
            <person name="Stueber K."/>
            <person name="Theodoulou F.L."/>
            <person name="Tu H."/>
            <person name="Van de Peer Y."/>
            <person name="Verrier P.J."/>
            <person name="Waters E."/>
            <person name="Wood A."/>
            <person name="Yang L."/>
            <person name="Cove D."/>
            <person name="Cuming A."/>
            <person name="Hasebe M."/>
            <person name="Lucas S."/>
            <person name="Mishler D.B."/>
            <person name="Reski R."/>
            <person name="Grigoriev I."/>
            <person name="Quatrano R.S."/>
            <person name="Boore J.L."/>
        </authorList>
    </citation>
    <scope>NUCLEOTIDE SEQUENCE [LARGE SCALE GENOMIC DNA]</scope>
    <source>
        <strain evidence="16 17">cv. Gransden 2004</strain>
    </source>
</reference>
<dbReference type="InterPro" id="IPR013819">
    <property type="entry name" value="LipOase_C"/>
</dbReference>
<dbReference type="EnsemblPlants" id="Pp3c7_26600V3.1">
    <property type="protein sequence ID" value="Pp3c7_26600V3.1"/>
    <property type="gene ID" value="Pp3c7_26600"/>
</dbReference>
<dbReference type="Proteomes" id="UP000006727">
    <property type="component" value="Chromosome 7"/>
</dbReference>
<feature type="domain" description="Lipoxygenase" evidence="14">
    <location>
        <begin position="194"/>
        <end position="880"/>
    </location>
</feature>
<dbReference type="PANTHER" id="PTHR11771">
    <property type="entry name" value="LIPOXYGENASE"/>
    <property type="match status" value="1"/>
</dbReference>
<evidence type="ECO:0000259" key="14">
    <source>
        <dbReference type="PROSITE" id="PS51393"/>
    </source>
</evidence>
<keyword evidence="17" id="KW-1185">Reference proteome</keyword>
<evidence type="ECO:0000313" key="17">
    <source>
        <dbReference type="Proteomes" id="UP000006727"/>
    </source>
</evidence>
<dbReference type="InterPro" id="IPR027433">
    <property type="entry name" value="Lipoxygenase_dom_3"/>
</dbReference>
<keyword evidence="7 12" id="KW-0223">Dioxygenase</keyword>
<dbReference type="InterPro" id="IPR001246">
    <property type="entry name" value="LipOase_plant"/>
</dbReference>
<organism evidence="15">
    <name type="scientific">Physcomitrium patens</name>
    <name type="common">Spreading-leaved earth moss</name>
    <name type="synonym">Physcomitrella patens</name>
    <dbReference type="NCBI Taxonomy" id="3218"/>
    <lineage>
        <taxon>Eukaryota</taxon>
        <taxon>Viridiplantae</taxon>
        <taxon>Streptophyta</taxon>
        <taxon>Embryophyta</taxon>
        <taxon>Bryophyta</taxon>
        <taxon>Bryophytina</taxon>
        <taxon>Bryopsida</taxon>
        <taxon>Funariidae</taxon>
        <taxon>Funariales</taxon>
        <taxon>Funariaceae</taxon>
        <taxon>Physcomitrium</taxon>
    </lineage>
</organism>
<dbReference type="InterPro" id="IPR036392">
    <property type="entry name" value="PLAT/LH2_dom_sf"/>
</dbReference>
<evidence type="ECO:0000313" key="16">
    <source>
        <dbReference type="EnsemblPlants" id="Pp3c7_26600V3.1"/>
    </source>
</evidence>
<keyword evidence="5" id="KW-0925">Oxylipin biosynthesis</keyword>
<evidence type="ECO:0000256" key="12">
    <source>
        <dbReference type="RuleBase" id="RU003974"/>
    </source>
</evidence>
<dbReference type="GO" id="GO:0034440">
    <property type="term" value="P:lipid oxidation"/>
    <property type="evidence" value="ECO:0000318"/>
    <property type="project" value="GO_Central"/>
</dbReference>
<dbReference type="SUPFAM" id="SSF49723">
    <property type="entry name" value="Lipase/lipooxygenase domain (PLAT/LH2 domain)"/>
    <property type="match status" value="1"/>
</dbReference>
<sequence length="880" mass="100029">MERIKAGKIGRQKLQDMAILKFPFGTLDVRGPQLLTDHQIGSGVDIHVQVPEMKQMVLLSKASPTGRGDWRTQRKSKSMNLEAILQLPTKTLERNLRRIGQDLSNAFSNLREQQSSPSQVLKLTVYLCMKKYFVMPKSVEESALIIRNFHKDEFLLKAVSVELPDKSAVYFPCNSCVYNTNHYDTDRVFFSTKMHLPQDTPTGLKKLRNQELINMRGNGSGLRKEADRIYDYAVYNDLGDSDQHESLERPVLGGNDEFPYPKRIRTGRPEIDPMAEHRGEMYAKFYIPRDERVTLVHTPGLVQKDAIEEASRKMMPALYALYSTQVEFQSLDQVFDLFKKGGSMSSADSKCAPKCAPSEAEAVIKLRPPKVIAASENAWMLDEEFARQVLAGVNPVAIERVREFPIRSALDTTSYGSSLSAITASHIEPYLEGLDLQTTIAEQKLFILDYHDLYLPFVDKINQCPTSKAYATRTLFYLRRDGTLIPIAIELSLPPCEGENQSSMNRVVTPPPLNTKNWTWELAKTHVMSNDAGYHQLISHWLRSHATMEPVIIATHRQLSSLHPVHQALVPHFKNTMDINAAARKALVNAGGIIEKTFTPHEISMQMSSTWYKHFWRFDEQALPADLLKRGMAIPDDSKEQGIRLTIEDYPFAADGLELWGAIQTWLSDYVEVFYKDNTSVRNDEELRKWWTEIRTVGHGDKKDADGWPLLDSKRSLVHILNIIMWIASCYHAAVNFGQYEYAGFMPNHPTMTRKLIPDEGTAEFEEFRNDPESFYMSMISNETQAAVIAITTEALSTHAIHEEYLGQGPSPNWTSEDRVLAAFSRFQKRVRKIEKMIAKRNQEKRLKHRHGPAQVPYELLHPSSEPGLTGKGVPNSTSI</sequence>
<dbReference type="Gene3D" id="4.10.372.10">
    <property type="entry name" value="Lipoxygenase-1, Domain 3"/>
    <property type="match status" value="1"/>
</dbReference>